<evidence type="ECO:0000313" key="1">
    <source>
        <dbReference type="EMBL" id="KAK6761207.1"/>
    </source>
</evidence>
<keyword evidence="2" id="KW-1185">Reference proteome</keyword>
<organism evidence="1 2">
    <name type="scientific">Necator americanus</name>
    <name type="common">Human hookworm</name>
    <dbReference type="NCBI Taxonomy" id="51031"/>
    <lineage>
        <taxon>Eukaryota</taxon>
        <taxon>Metazoa</taxon>
        <taxon>Ecdysozoa</taxon>
        <taxon>Nematoda</taxon>
        <taxon>Chromadorea</taxon>
        <taxon>Rhabditida</taxon>
        <taxon>Rhabditina</taxon>
        <taxon>Rhabditomorpha</taxon>
        <taxon>Strongyloidea</taxon>
        <taxon>Ancylostomatidae</taxon>
        <taxon>Bunostominae</taxon>
        <taxon>Necator</taxon>
    </lineage>
</organism>
<reference evidence="1 2" key="1">
    <citation type="submission" date="2023-08" db="EMBL/GenBank/DDBJ databases">
        <title>A Necator americanus chromosomal reference genome.</title>
        <authorList>
            <person name="Ilik V."/>
            <person name="Petrzelkova K.J."/>
            <person name="Pardy F."/>
            <person name="Fuh T."/>
            <person name="Niatou-Singa F.S."/>
            <person name="Gouil Q."/>
            <person name="Baker L."/>
            <person name="Ritchie M.E."/>
            <person name="Jex A.R."/>
            <person name="Gazzola D."/>
            <person name="Li H."/>
            <person name="Toshio Fujiwara R."/>
            <person name="Zhan B."/>
            <person name="Aroian R.V."/>
            <person name="Pafco B."/>
            <person name="Schwarz E.M."/>
        </authorList>
    </citation>
    <scope>NUCLEOTIDE SEQUENCE [LARGE SCALE GENOMIC DNA]</scope>
    <source>
        <strain evidence="1 2">Aroian</strain>
        <tissue evidence="1">Whole animal</tissue>
    </source>
</reference>
<accession>A0ABR1EEU2</accession>
<sequence length="148" mass="17156">MQWFVEQIPGDESVDKKGEIQTPPLCTVVLAMVMDRRDLTGTLNERVEQRLAREQHLIWLLNALNAFLHCSSPNITSKRDPSDYAHVSFAVVYNIGESAIIALLEYHLKKRIRHSSAADVGEYKLMILMSLYRRERRRRMARRGDMIS</sequence>
<comment type="caution">
    <text evidence="1">The sequence shown here is derived from an EMBL/GenBank/DDBJ whole genome shotgun (WGS) entry which is preliminary data.</text>
</comment>
<dbReference type="EMBL" id="JAVFWL010000006">
    <property type="protein sequence ID" value="KAK6761207.1"/>
    <property type="molecule type" value="Genomic_DNA"/>
</dbReference>
<gene>
    <name evidence="1" type="primary">Necator_chrX.g22481</name>
    <name evidence="1" type="ORF">RB195_022318</name>
</gene>
<protein>
    <submittedName>
        <fullName evidence="1">Uncharacterized protein</fullName>
    </submittedName>
</protein>
<proteinExistence type="predicted"/>
<name>A0ABR1EEU2_NECAM</name>
<dbReference type="Proteomes" id="UP001303046">
    <property type="component" value="Unassembled WGS sequence"/>
</dbReference>
<evidence type="ECO:0000313" key="2">
    <source>
        <dbReference type="Proteomes" id="UP001303046"/>
    </source>
</evidence>